<evidence type="ECO:0000256" key="1">
    <source>
        <dbReference type="ARBA" id="ARBA00007824"/>
    </source>
</evidence>
<evidence type="ECO:0000259" key="5">
    <source>
        <dbReference type="PROSITE" id="PS51934"/>
    </source>
</evidence>
<keyword evidence="2" id="KW-0808">Transferase</keyword>
<dbReference type="PhylomeDB" id="E9H524"/>
<dbReference type="AlphaFoldDB" id="E9H524"/>
<keyword evidence="7" id="KW-1185">Reference proteome</keyword>
<name>E9H524_DAPPU</name>
<evidence type="ECO:0000313" key="6">
    <source>
        <dbReference type="EMBL" id="EFX73256.1"/>
    </source>
</evidence>
<keyword evidence="4" id="KW-0443">Lipid metabolism</keyword>
<dbReference type="OrthoDB" id="6331371at2759"/>
<gene>
    <name evidence="6" type="ORF">DAPPUDRAFT_307946</name>
</gene>
<dbReference type="GO" id="GO:0004623">
    <property type="term" value="F:phospholipase A2 activity"/>
    <property type="evidence" value="ECO:0000318"/>
    <property type="project" value="GO_Central"/>
</dbReference>
<dbReference type="HOGENOM" id="CLU_1397664_0_0_1"/>
<dbReference type="EMBL" id="GL732592">
    <property type="protein sequence ID" value="EFX73256.1"/>
    <property type="molecule type" value="Genomic_DNA"/>
</dbReference>
<dbReference type="Proteomes" id="UP000000305">
    <property type="component" value="Unassembled WGS sequence"/>
</dbReference>
<protein>
    <recommendedName>
        <fullName evidence="5">LRAT domain-containing protein</fullName>
    </recommendedName>
</protein>
<evidence type="ECO:0000256" key="3">
    <source>
        <dbReference type="ARBA" id="ARBA00022801"/>
    </source>
</evidence>
<comment type="similarity">
    <text evidence="1">Belongs to the H-rev107 family.</text>
</comment>
<dbReference type="PANTHER" id="PTHR13943:SF77">
    <property type="entry name" value="LRAT DOMAIN-CONTAINING PROTEIN"/>
    <property type="match status" value="1"/>
</dbReference>
<proteinExistence type="inferred from homology"/>
<organism evidence="6 7">
    <name type="scientific">Daphnia pulex</name>
    <name type="common">Water flea</name>
    <dbReference type="NCBI Taxonomy" id="6669"/>
    <lineage>
        <taxon>Eukaryota</taxon>
        <taxon>Metazoa</taxon>
        <taxon>Ecdysozoa</taxon>
        <taxon>Arthropoda</taxon>
        <taxon>Crustacea</taxon>
        <taxon>Branchiopoda</taxon>
        <taxon>Diplostraca</taxon>
        <taxon>Cladocera</taxon>
        <taxon>Anomopoda</taxon>
        <taxon>Daphniidae</taxon>
        <taxon>Daphnia</taxon>
    </lineage>
</organism>
<evidence type="ECO:0000256" key="4">
    <source>
        <dbReference type="ARBA" id="ARBA00023098"/>
    </source>
</evidence>
<dbReference type="GO" id="GO:0070292">
    <property type="term" value="P:N-acylphosphatidylethanolamine metabolic process"/>
    <property type="evidence" value="ECO:0000318"/>
    <property type="project" value="GO_Central"/>
</dbReference>
<dbReference type="PROSITE" id="PS51934">
    <property type="entry name" value="LRAT"/>
    <property type="match status" value="1"/>
</dbReference>
<evidence type="ECO:0000313" key="7">
    <source>
        <dbReference type="Proteomes" id="UP000000305"/>
    </source>
</evidence>
<accession>E9H524</accession>
<dbReference type="GO" id="GO:0016410">
    <property type="term" value="F:N-acyltransferase activity"/>
    <property type="evidence" value="ECO:0000318"/>
    <property type="project" value="GO_Central"/>
</dbReference>
<dbReference type="Pfam" id="PF04970">
    <property type="entry name" value="LRAT"/>
    <property type="match status" value="1"/>
</dbReference>
<dbReference type="GO" id="GO:0008970">
    <property type="term" value="F:phospholipase A1 activity"/>
    <property type="evidence" value="ECO:0000318"/>
    <property type="project" value="GO_Central"/>
</dbReference>
<dbReference type="InParanoid" id="E9H524"/>
<dbReference type="InterPro" id="IPR007053">
    <property type="entry name" value="LRAT_dom"/>
</dbReference>
<dbReference type="InterPro" id="IPR051496">
    <property type="entry name" value="H-rev107_PLA/AT"/>
</dbReference>
<reference evidence="6 7" key="1">
    <citation type="journal article" date="2011" name="Science">
        <title>The ecoresponsive genome of Daphnia pulex.</title>
        <authorList>
            <person name="Colbourne J.K."/>
            <person name="Pfrender M.E."/>
            <person name="Gilbert D."/>
            <person name="Thomas W.K."/>
            <person name="Tucker A."/>
            <person name="Oakley T.H."/>
            <person name="Tokishita S."/>
            <person name="Aerts A."/>
            <person name="Arnold G.J."/>
            <person name="Basu M.K."/>
            <person name="Bauer D.J."/>
            <person name="Caceres C.E."/>
            <person name="Carmel L."/>
            <person name="Casola C."/>
            <person name="Choi J.H."/>
            <person name="Detter J.C."/>
            <person name="Dong Q."/>
            <person name="Dusheyko S."/>
            <person name="Eads B.D."/>
            <person name="Frohlich T."/>
            <person name="Geiler-Samerotte K.A."/>
            <person name="Gerlach D."/>
            <person name="Hatcher P."/>
            <person name="Jogdeo S."/>
            <person name="Krijgsveld J."/>
            <person name="Kriventseva E.V."/>
            <person name="Kultz D."/>
            <person name="Laforsch C."/>
            <person name="Lindquist E."/>
            <person name="Lopez J."/>
            <person name="Manak J.R."/>
            <person name="Muller J."/>
            <person name="Pangilinan J."/>
            <person name="Patwardhan R.P."/>
            <person name="Pitluck S."/>
            <person name="Pritham E.J."/>
            <person name="Rechtsteiner A."/>
            <person name="Rho M."/>
            <person name="Rogozin I.B."/>
            <person name="Sakarya O."/>
            <person name="Salamov A."/>
            <person name="Schaack S."/>
            <person name="Shapiro H."/>
            <person name="Shiga Y."/>
            <person name="Skalitzky C."/>
            <person name="Smith Z."/>
            <person name="Souvorov A."/>
            <person name="Sung W."/>
            <person name="Tang Z."/>
            <person name="Tsuchiya D."/>
            <person name="Tu H."/>
            <person name="Vos H."/>
            <person name="Wang M."/>
            <person name="Wolf Y.I."/>
            <person name="Yamagata H."/>
            <person name="Yamada T."/>
            <person name="Ye Y."/>
            <person name="Shaw J.R."/>
            <person name="Andrews J."/>
            <person name="Crease T.J."/>
            <person name="Tang H."/>
            <person name="Lucas S.M."/>
            <person name="Robertson H.M."/>
            <person name="Bork P."/>
            <person name="Koonin E.V."/>
            <person name="Zdobnov E.M."/>
            <person name="Grigoriev I.V."/>
            <person name="Lynch M."/>
            <person name="Boore J.L."/>
        </authorList>
    </citation>
    <scope>NUCLEOTIDE SEQUENCE [LARGE SCALE GENOMIC DNA]</scope>
</reference>
<dbReference type="KEGG" id="dpx:DAPPUDRAFT_307946"/>
<sequence length="195" mass="22912">MDVYYQADQIDQIIATRGDIIAFQRRWLKMLPYLHFAVCTVDSAADRQTIAQRNGDRFTVGVDSPWLFVFTRIVEKTIRTLCDEHHGYRVNNLEEAAEERGLRPFRPDVIVERARDFLVQYCSYTKYYNVLTDNCEHFATKCRYGEAFSLQVNDLCSALSFLFTLCSSIRNFCYSLRRSSEVYVMNRLINVVRHD</sequence>
<keyword evidence="3" id="KW-0378">Hydrolase</keyword>
<feature type="domain" description="LRAT" evidence="5">
    <location>
        <begin position="25"/>
        <end position="151"/>
    </location>
</feature>
<evidence type="ECO:0000256" key="2">
    <source>
        <dbReference type="ARBA" id="ARBA00022679"/>
    </source>
</evidence>
<dbReference type="STRING" id="6669.E9H524"/>
<dbReference type="Gene3D" id="3.90.1720.10">
    <property type="entry name" value="endopeptidase domain like (from Nostoc punctiforme)"/>
    <property type="match status" value="1"/>
</dbReference>
<dbReference type="GO" id="GO:0005737">
    <property type="term" value="C:cytoplasm"/>
    <property type="evidence" value="ECO:0000318"/>
    <property type="project" value="GO_Central"/>
</dbReference>
<dbReference type="PANTHER" id="PTHR13943">
    <property type="entry name" value="HRAS-LIKE SUPPRESSOR - RELATED"/>
    <property type="match status" value="1"/>
</dbReference>